<organism evidence="1 2">
    <name type="scientific">Rubroshorea leprosula</name>
    <dbReference type="NCBI Taxonomy" id="152421"/>
    <lineage>
        <taxon>Eukaryota</taxon>
        <taxon>Viridiplantae</taxon>
        <taxon>Streptophyta</taxon>
        <taxon>Embryophyta</taxon>
        <taxon>Tracheophyta</taxon>
        <taxon>Spermatophyta</taxon>
        <taxon>Magnoliopsida</taxon>
        <taxon>eudicotyledons</taxon>
        <taxon>Gunneridae</taxon>
        <taxon>Pentapetalae</taxon>
        <taxon>rosids</taxon>
        <taxon>malvids</taxon>
        <taxon>Malvales</taxon>
        <taxon>Dipterocarpaceae</taxon>
        <taxon>Rubroshorea</taxon>
    </lineage>
</organism>
<protein>
    <submittedName>
        <fullName evidence="1">Uncharacterized protein</fullName>
    </submittedName>
</protein>
<dbReference type="EMBL" id="BPVZ01000093">
    <property type="protein sequence ID" value="GKV31959.1"/>
    <property type="molecule type" value="Genomic_DNA"/>
</dbReference>
<dbReference type="AlphaFoldDB" id="A0AAV5L4T4"/>
<gene>
    <name evidence="1" type="ORF">SLEP1_g40608</name>
</gene>
<comment type="caution">
    <text evidence="1">The sequence shown here is derived from an EMBL/GenBank/DDBJ whole genome shotgun (WGS) entry which is preliminary data.</text>
</comment>
<sequence>MYMRVLTDIGDLVKVGEPSLRSLKAVVLLSNADVIQLLSLQ</sequence>
<evidence type="ECO:0000313" key="2">
    <source>
        <dbReference type="Proteomes" id="UP001054252"/>
    </source>
</evidence>
<name>A0AAV5L4T4_9ROSI</name>
<dbReference type="Proteomes" id="UP001054252">
    <property type="component" value="Unassembled WGS sequence"/>
</dbReference>
<proteinExistence type="predicted"/>
<reference evidence="1 2" key="1">
    <citation type="journal article" date="2021" name="Commun. Biol.">
        <title>The genome of Shorea leprosula (Dipterocarpaceae) highlights the ecological relevance of drought in aseasonal tropical rainforests.</title>
        <authorList>
            <person name="Ng K.K.S."/>
            <person name="Kobayashi M.J."/>
            <person name="Fawcett J.A."/>
            <person name="Hatakeyama M."/>
            <person name="Paape T."/>
            <person name="Ng C.H."/>
            <person name="Ang C.C."/>
            <person name="Tnah L.H."/>
            <person name="Lee C.T."/>
            <person name="Nishiyama T."/>
            <person name="Sese J."/>
            <person name="O'Brien M.J."/>
            <person name="Copetti D."/>
            <person name="Mohd Noor M.I."/>
            <person name="Ong R.C."/>
            <person name="Putra M."/>
            <person name="Sireger I.Z."/>
            <person name="Indrioko S."/>
            <person name="Kosugi Y."/>
            <person name="Izuno A."/>
            <person name="Isagi Y."/>
            <person name="Lee S.L."/>
            <person name="Shimizu K.K."/>
        </authorList>
    </citation>
    <scope>NUCLEOTIDE SEQUENCE [LARGE SCALE GENOMIC DNA]</scope>
    <source>
        <strain evidence="1">214</strain>
    </source>
</reference>
<evidence type="ECO:0000313" key="1">
    <source>
        <dbReference type="EMBL" id="GKV31959.1"/>
    </source>
</evidence>
<accession>A0AAV5L4T4</accession>
<keyword evidence="2" id="KW-1185">Reference proteome</keyword>